<dbReference type="EMBL" id="BDQX01000356">
    <property type="protein sequence ID" value="GBG10858.1"/>
    <property type="molecule type" value="Genomic_DNA"/>
</dbReference>
<evidence type="ECO:0000259" key="4">
    <source>
        <dbReference type="Pfam" id="PF02018"/>
    </source>
</evidence>
<dbReference type="Gene3D" id="3.20.20.80">
    <property type="entry name" value="Glycosidases"/>
    <property type="match status" value="1"/>
</dbReference>
<evidence type="ECO:0000313" key="8">
    <source>
        <dbReference type="Proteomes" id="UP000245202"/>
    </source>
</evidence>
<comment type="caution">
    <text evidence="7">The sequence shown here is derived from an EMBL/GenBank/DDBJ whole genome shotgun (WGS) entry which is preliminary data.</text>
</comment>
<keyword evidence="3" id="KW-0732">Signal</keyword>
<accession>A0A2R5F0I7</accession>
<proteinExistence type="predicted"/>
<protein>
    <recommendedName>
        <fullName evidence="9">DUF4832 domain-containing protein</fullName>
    </recommendedName>
</protein>
<gene>
    <name evidence="7" type="ORF">PAT3040_05626</name>
</gene>
<evidence type="ECO:0000259" key="6">
    <source>
        <dbReference type="Pfam" id="PF16116"/>
    </source>
</evidence>
<dbReference type="GO" id="GO:0005975">
    <property type="term" value="P:carbohydrate metabolic process"/>
    <property type="evidence" value="ECO:0007669"/>
    <property type="project" value="InterPro"/>
</dbReference>
<dbReference type="InterPro" id="IPR017853">
    <property type="entry name" value="GH"/>
</dbReference>
<evidence type="ECO:0000256" key="3">
    <source>
        <dbReference type="SAM" id="SignalP"/>
    </source>
</evidence>
<evidence type="ECO:0000313" key="7">
    <source>
        <dbReference type="EMBL" id="GBG10858.1"/>
    </source>
</evidence>
<evidence type="ECO:0000256" key="1">
    <source>
        <dbReference type="ARBA" id="ARBA00022801"/>
    </source>
</evidence>
<dbReference type="SUPFAM" id="SSF51445">
    <property type="entry name" value="(Trans)glycosidases"/>
    <property type="match status" value="1"/>
</dbReference>
<evidence type="ECO:0000256" key="2">
    <source>
        <dbReference type="ARBA" id="ARBA00023295"/>
    </source>
</evidence>
<dbReference type="GO" id="GO:0009341">
    <property type="term" value="C:beta-galactosidase complex"/>
    <property type="evidence" value="ECO:0007669"/>
    <property type="project" value="InterPro"/>
</dbReference>
<dbReference type="Gene3D" id="2.60.120.260">
    <property type="entry name" value="Galactose-binding domain-like"/>
    <property type="match status" value="1"/>
</dbReference>
<evidence type="ECO:0000259" key="5">
    <source>
        <dbReference type="Pfam" id="PF02449"/>
    </source>
</evidence>
<name>A0A2R5F0I7_9BACL</name>
<feature type="domain" description="CBM-cenC" evidence="4">
    <location>
        <begin position="541"/>
        <end position="646"/>
    </location>
</feature>
<dbReference type="RefSeq" id="WP_108995270.1">
    <property type="nucleotide sequence ID" value="NZ_BDQX01000356.1"/>
</dbReference>
<feature type="domain" description="Glycoside hydrolase family 42 N-terminal" evidence="5">
    <location>
        <begin position="96"/>
        <end position="201"/>
    </location>
</feature>
<dbReference type="Proteomes" id="UP000245202">
    <property type="component" value="Unassembled WGS sequence"/>
</dbReference>
<dbReference type="AlphaFoldDB" id="A0A2R5F0I7"/>
<dbReference type="Pfam" id="PF02018">
    <property type="entry name" value="CBM_4_9"/>
    <property type="match status" value="1"/>
</dbReference>
<reference evidence="7 8" key="1">
    <citation type="submission" date="2017-08" db="EMBL/GenBank/DDBJ databases">
        <title>Substantial Increase in Enzyme Production by Combined Drug-Resistance Mutations in Paenibacillus agaridevorans.</title>
        <authorList>
            <person name="Tanaka Y."/>
            <person name="Funane K."/>
            <person name="Hosaka T."/>
            <person name="Shiwa Y."/>
            <person name="Fujita N."/>
            <person name="Miyazaki T."/>
            <person name="Yoshikawa H."/>
            <person name="Murakami K."/>
            <person name="Kasahara K."/>
            <person name="Inaoka T."/>
            <person name="Hiraga Y."/>
            <person name="Ochi K."/>
        </authorList>
    </citation>
    <scope>NUCLEOTIDE SEQUENCE [LARGE SCALE GENOMIC DNA]</scope>
    <source>
        <strain evidence="7 8">T-3040</strain>
    </source>
</reference>
<dbReference type="GO" id="GO:0004565">
    <property type="term" value="F:beta-galactosidase activity"/>
    <property type="evidence" value="ECO:0007669"/>
    <property type="project" value="InterPro"/>
</dbReference>
<dbReference type="InterPro" id="IPR013529">
    <property type="entry name" value="Glyco_hydro_42_N"/>
</dbReference>
<dbReference type="InterPro" id="IPR032267">
    <property type="entry name" value="DUF4832"/>
</dbReference>
<keyword evidence="1" id="KW-0378">Hydrolase</keyword>
<dbReference type="InterPro" id="IPR003305">
    <property type="entry name" value="CenC_carb-bd"/>
</dbReference>
<organism evidence="7 8">
    <name type="scientific">Paenibacillus agaridevorans</name>
    <dbReference type="NCBI Taxonomy" id="171404"/>
    <lineage>
        <taxon>Bacteria</taxon>
        <taxon>Bacillati</taxon>
        <taxon>Bacillota</taxon>
        <taxon>Bacilli</taxon>
        <taxon>Bacillales</taxon>
        <taxon>Paenibacillaceae</taxon>
        <taxon>Paenibacillus</taxon>
    </lineage>
</organism>
<keyword evidence="8" id="KW-1185">Reference proteome</keyword>
<evidence type="ECO:0008006" key="9">
    <source>
        <dbReference type="Google" id="ProtNLM"/>
    </source>
</evidence>
<feature type="signal peptide" evidence="3">
    <location>
        <begin position="1"/>
        <end position="23"/>
    </location>
</feature>
<feature type="chain" id="PRO_5038577133" description="DUF4832 domain-containing protein" evidence="3">
    <location>
        <begin position="24"/>
        <end position="815"/>
    </location>
</feature>
<dbReference type="InterPro" id="IPR008979">
    <property type="entry name" value="Galactose-bd-like_sf"/>
</dbReference>
<dbReference type="SUPFAM" id="SSF49785">
    <property type="entry name" value="Galactose-binding domain-like"/>
    <property type="match status" value="1"/>
</dbReference>
<sequence>MGNRLRKTAARKTAAFLLCATLAAQGGATVATGTVAASGTSAIQSELVSVAPVQTNEVLHNPGMGWVLIDNAIPGHLDAGRTGTYPEVDNVAVLTHWGELEPTEGVYDWSLLDDSIEYWANLGKRIHFRISTDAMMISGYGYAKSVPEWLFQQYGVPYQERFDQGYTFKLPDYTNPVFMEKLETFLEAFADRYRDDPRLDIVDLRGYGTWGEWHSGHDFDSYAERISTLRAIIDKWYAAWNGDKILALSNSYEWRSEMTPTVNNPASYEEYMSWSAFDHALTKPNLTFRRDGAAGALREYDRQLLESFFRSNRSLPLIAEFFGGYGYYVGNGSGYTPDSALEEALQLHPNYITMMGHDGDFGAASFYSERPDLIDEGNKRMGYRLVINQAQFPSAVQSGSAFELRQLWSNLGVGRSYKNYPLKLYLTDSSGDTVWSATDENFDMTGVVAGEVYETFSSFELPTSIAPGEYDVRVALVDDQGNPAIRFGIEGRDSENRYLLGKLNVESGSVTMPQDDSIRDAFEGGSFASSQYVGGFQGLGVVTNQPDKVVDGSYSAYGSAPSTQDWSEFLYSDTAKIALEPGTTYTVSFRYKATATPGPNGFYYFLARTGSGSFAHDKGFTTWRDDSGLTRTKTVTFTTDETFQDYYLIWGLRSGGAISIDDIVITKELEAVHDSFESGGLSASRYELGTGQTAGSLSGAAGLHGDWSISSVSDERNFLYSRKNVLKLKKDSVYLVTFRWKPLATPSGGGYFRFGAESKKSGAAPSFVHRWYGASSQEGESRTYVVRTDSFKDYRLVWGLKGGDIAIDDISVIKL</sequence>
<feature type="domain" description="DUF4832" evidence="6">
    <location>
        <begin position="372"/>
        <end position="480"/>
    </location>
</feature>
<dbReference type="Pfam" id="PF16116">
    <property type="entry name" value="DUF4832"/>
    <property type="match status" value="1"/>
</dbReference>
<dbReference type="Pfam" id="PF02449">
    <property type="entry name" value="Glyco_hydro_42"/>
    <property type="match status" value="1"/>
</dbReference>
<keyword evidence="2" id="KW-0326">Glycosidase</keyword>